<feature type="signal peptide" evidence="1">
    <location>
        <begin position="1"/>
        <end position="20"/>
    </location>
</feature>
<evidence type="ECO:0000256" key="1">
    <source>
        <dbReference type="SAM" id="SignalP"/>
    </source>
</evidence>
<keyword evidence="3" id="KW-1185">Reference proteome</keyword>
<accession>A0A4S8LCM6</accession>
<name>A0A4S8LCM6_DENBC</name>
<gene>
    <name evidence="2" type="ORF">K435DRAFT_868275</name>
</gene>
<keyword evidence="1" id="KW-0732">Signal</keyword>
<reference evidence="2 3" key="1">
    <citation type="journal article" date="2019" name="Nat. Ecol. Evol.">
        <title>Megaphylogeny resolves global patterns of mushroom evolution.</title>
        <authorList>
            <person name="Varga T."/>
            <person name="Krizsan K."/>
            <person name="Foldi C."/>
            <person name="Dima B."/>
            <person name="Sanchez-Garcia M."/>
            <person name="Sanchez-Ramirez S."/>
            <person name="Szollosi G.J."/>
            <person name="Szarkandi J.G."/>
            <person name="Papp V."/>
            <person name="Albert L."/>
            <person name="Andreopoulos W."/>
            <person name="Angelini C."/>
            <person name="Antonin V."/>
            <person name="Barry K.W."/>
            <person name="Bougher N.L."/>
            <person name="Buchanan P."/>
            <person name="Buyck B."/>
            <person name="Bense V."/>
            <person name="Catcheside P."/>
            <person name="Chovatia M."/>
            <person name="Cooper J."/>
            <person name="Damon W."/>
            <person name="Desjardin D."/>
            <person name="Finy P."/>
            <person name="Geml J."/>
            <person name="Haridas S."/>
            <person name="Hughes K."/>
            <person name="Justo A."/>
            <person name="Karasinski D."/>
            <person name="Kautmanova I."/>
            <person name="Kiss B."/>
            <person name="Kocsube S."/>
            <person name="Kotiranta H."/>
            <person name="LaButti K.M."/>
            <person name="Lechner B.E."/>
            <person name="Liimatainen K."/>
            <person name="Lipzen A."/>
            <person name="Lukacs Z."/>
            <person name="Mihaltcheva S."/>
            <person name="Morgado L.N."/>
            <person name="Niskanen T."/>
            <person name="Noordeloos M.E."/>
            <person name="Ohm R.A."/>
            <person name="Ortiz-Santana B."/>
            <person name="Ovrebo C."/>
            <person name="Racz N."/>
            <person name="Riley R."/>
            <person name="Savchenko A."/>
            <person name="Shiryaev A."/>
            <person name="Soop K."/>
            <person name="Spirin V."/>
            <person name="Szebenyi C."/>
            <person name="Tomsovsky M."/>
            <person name="Tulloss R.E."/>
            <person name="Uehling J."/>
            <person name="Grigoriev I.V."/>
            <person name="Vagvolgyi C."/>
            <person name="Papp T."/>
            <person name="Martin F.M."/>
            <person name="Miettinen O."/>
            <person name="Hibbett D.S."/>
            <person name="Nagy L.G."/>
        </authorList>
    </citation>
    <scope>NUCLEOTIDE SEQUENCE [LARGE SCALE GENOMIC DNA]</scope>
    <source>
        <strain evidence="2 3">CBS 962.96</strain>
    </source>
</reference>
<evidence type="ECO:0000313" key="3">
    <source>
        <dbReference type="Proteomes" id="UP000297245"/>
    </source>
</evidence>
<protein>
    <submittedName>
        <fullName evidence="2">Uncharacterized protein</fullName>
    </submittedName>
</protein>
<evidence type="ECO:0000313" key="2">
    <source>
        <dbReference type="EMBL" id="THU86450.1"/>
    </source>
</evidence>
<dbReference type="Proteomes" id="UP000297245">
    <property type="component" value="Unassembled WGS sequence"/>
</dbReference>
<proteinExistence type="predicted"/>
<organism evidence="2 3">
    <name type="scientific">Dendrothele bispora (strain CBS 962.96)</name>
    <dbReference type="NCBI Taxonomy" id="1314807"/>
    <lineage>
        <taxon>Eukaryota</taxon>
        <taxon>Fungi</taxon>
        <taxon>Dikarya</taxon>
        <taxon>Basidiomycota</taxon>
        <taxon>Agaricomycotina</taxon>
        <taxon>Agaricomycetes</taxon>
        <taxon>Agaricomycetidae</taxon>
        <taxon>Agaricales</taxon>
        <taxon>Agaricales incertae sedis</taxon>
        <taxon>Dendrothele</taxon>
    </lineage>
</organism>
<dbReference type="EMBL" id="ML179497">
    <property type="protein sequence ID" value="THU86450.1"/>
    <property type="molecule type" value="Genomic_DNA"/>
</dbReference>
<dbReference type="AlphaFoldDB" id="A0A4S8LCM6"/>
<sequence>MYSRLILIVSFFTFFTAALAAPTDTENGTQPPVNPASLSVNFTQVYSEKECVSACQPVSQANNGSDPTPSVRELSVLRYRLSTDPDQALRTCFVTMSSNCQQSMVQNIQKCVQCGNDFVANLSDVSVNGFLKNFTDGCNADPIKANVQNVQITTNDAGLTFKLSGVLVMSGISMSLGTMLSVL</sequence>
<feature type="chain" id="PRO_5020615034" evidence="1">
    <location>
        <begin position="21"/>
        <end position="183"/>
    </location>
</feature>